<evidence type="ECO:0000313" key="1">
    <source>
        <dbReference type="EMBL" id="TGY76839.1"/>
    </source>
</evidence>
<comment type="caution">
    <text evidence="1">The sequence shown here is derived from an EMBL/GenBank/DDBJ whole genome shotgun (WGS) entry which is preliminary data.</text>
</comment>
<protein>
    <submittedName>
        <fullName evidence="1">Uncharacterized protein</fullName>
    </submittedName>
</protein>
<name>A0AC61RAY3_9BACT</name>
<evidence type="ECO:0000313" key="2">
    <source>
        <dbReference type="Proteomes" id="UP000306319"/>
    </source>
</evidence>
<accession>A0AC61RAY3</accession>
<sequence length="84" mass="9616">METQTIVLILIGVVILSIIVKICRNIILTLMPLIALIVSLVKAILDFAWKVIRGVSIWIYKAIQYIYIKCQHHVENNRETEVIG</sequence>
<keyword evidence="2" id="KW-1185">Reference proteome</keyword>
<dbReference type="Proteomes" id="UP000306319">
    <property type="component" value="Unassembled WGS sequence"/>
</dbReference>
<organism evidence="1 2">
    <name type="scientific">Lepagella muris</name>
    <dbReference type="NCBI Taxonomy" id="3032870"/>
    <lineage>
        <taxon>Bacteria</taxon>
        <taxon>Pseudomonadati</taxon>
        <taxon>Bacteroidota</taxon>
        <taxon>Bacteroidia</taxon>
        <taxon>Bacteroidales</taxon>
        <taxon>Muribaculaceae</taxon>
        <taxon>Lepagella</taxon>
    </lineage>
</organism>
<dbReference type="EMBL" id="SRYB01000035">
    <property type="protein sequence ID" value="TGY76839.1"/>
    <property type="molecule type" value="Genomic_DNA"/>
</dbReference>
<proteinExistence type="predicted"/>
<reference evidence="1" key="1">
    <citation type="submission" date="2019-04" db="EMBL/GenBank/DDBJ databases">
        <title>Microbes associate with the intestines of laboratory mice.</title>
        <authorList>
            <person name="Navarre W."/>
            <person name="Wong E."/>
            <person name="Huang K."/>
            <person name="Tropini C."/>
            <person name="Ng K."/>
            <person name="Yu B."/>
        </authorList>
    </citation>
    <scope>NUCLEOTIDE SEQUENCE</scope>
    <source>
        <strain evidence="1">NM04_E33</strain>
    </source>
</reference>
<gene>
    <name evidence="1" type="ORF">E5331_17190</name>
</gene>